<accession>E1R945</accession>
<dbReference type="Proteomes" id="UP000002318">
    <property type="component" value="Chromosome"/>
</dbReference>
<dbReference type="InterPro" id="IPR029063">
    <property type="entry name" value="SAM-dependent_MTases_sf"/>
</dbReference>
<name>E1R945_SEDSS</name>
<dbReference type="CDD" id="cd02440">
    <property type="entry name" value="AdoMet_MTases"/>
    <property type="match status" value="1"/>
</dbReference>
<keyword evidence="2" id="KW-0808">Transferase</keyword>
<dbReference type="GO" id="GO:0032259">
    <property type="term" value="P:methylation"/>
    <property type="evidence" value="ECO:0007669"/>
    <property type="project" value="UniProtKB-KW"/>
</dbReference>
<dbReference type="GO" id="GO:0008757">
    <property type="term" value="F:S-adenosylmethionine-dependent methyltransferase activity"/>
    <property type="evidence" value="ECO:0007669"/>
    <property type="project" value="InterPro"/>
</dbReference>
<keyword evidence="2" id="KW-0489">Methyltransferase</keyword>
<keyword evidence="3" id="KW-1185">Reference proteome</keyword>
<dbReference type="HOGENOM" id="CLU_088936_0_0_12"/>
<dbReference type="eggNOG" id="COG2226">
    <property type="taxonomic scope" value="Bacteria"/>
</dbReference>
<dbReference type="InterPro" id="IPR013216">
    <property type="entry name" value="Methyltransf_11"/>
</dbReference>
<protein>
    <submittedName>
        <fullName evidence="2">Methyltransferase type 11</fullName>
    </submittedName>
</protein>
<evidence type="ECO:0000313" key="2">
    <source>
        <dbReference type="EMBL" id="ADK83014.1"/>
    </source>
</evidence>
<dbReference type="PANTHER" id="PTHR43591">
    <property type="entry name" value="METHYLTRANSFERASE"/>
    <property type="match status" value="1"/>
</dbReference>
<sequence>MIDKNYTELNALVIDRWVNTGWEWGTPISHEIFSQAQNNSWSVVLTPTKPVPKEWFCDFKGAKVLGLASGGGQQIPIFAALGADCTVLDYSEKQLNNERIVAAREKYEVELVRADMTQPFPFDDDSFDLIFHPVSNSYIKDVLPVWKECYRVLKNGGVLLAGLDNGFNYLFDDDEKEIIHRLPFDPLENEELYEYSLKNDWGIQFSHTIEEQIGGQLKAGFMLTDIYQDTNGEGNLHAYNVPTFYATRAVKKV</sequence>
<dbReference type="KEGG" id="ssm:Spirs_3929"/>
<evidence type="ECO:0000259" key="1">
    <source>
        <dbReference type="Pfam" id="PF08241"/>
    </source>
</evidence>
<dbReference type="AlphaFoldDB" id="E1R945"/>
<feature type="domain" description="Methyltransferase type 11" evidence="1">
    <location>
        <begin position="66"/>
        <end position="160"/>
    </location>
</feature>
<dbReference type="EMBL" id="CP002116">
    <property type="protein sequence ID" value="ADK83014.1"/>
    <property type="molecule type" value="Genomic_DNA"/>
</dbReference>
<proteinExistence type="predicted"/>
<organism evidence="2 3">
    <name type="scientific">Sediminispirochaeta smaragdinae (strain DSM 11293 / JCM 15392 / SEBR 4228)</name>
    <name type="common">Spirochaeta smaragdinae</name>
    <dbReference type="NCBI Taxonomy" id="573413"/>
    <lineage>
        <taxon>Bacteria</taxon>
        <taxon>Pseudomonadati</taxon>
        <taxon>Spirochaetota</taxon>
        <taxon>Spirochaetia</taxon>
        <taxon>Spirochaetales</taxon>
        <taxon>Spirochaetaceae</taxon>
        <taxon>Sediminispirochaeta</taxon>
    </lineage>
</organism>
<gene>
    <name evidence="2" type="ordered locus">Spirs_3929</name>
</gene>
<dbReference type="SUPFAM" id="SSF53335">
    <property type="entry name" value="S-adenosyl-L-methionine-dependent methyltransferases"/>
    <property type="match status" value="1"/>
</dbReference>
<evidence type="ECO:0000313" key="3">
    <source>
        <dbReference type="Proteomes" id="UP000002318"/>
    </source>
</evidence>
<dbReference type="OrthoDB" id="9772751at2"/>
<dbReference type="STRING" id="573413.Spirs_3929"/>
<reference evidence="2 3" key="1">
    <citation type="journal article" date="2010" name="Stand. Genomic Sci.">
        <title>Complete genome sequence of Spirochaeta smaragdinae type strain (SEBR 4228).</title>
        <authorList>
            <person name="Mavromatis K."/>
            <person name="Yasawong M."/>
            <person name="Chertkov O."/>
            <person name="Lapidus A."/>
            <person name="Lucas S."/>
            <person name="Nolan M."/>
            <person name="Del Rio T.G."/>
            <person name="Tice H."/>
            <person name="Cheng J.F."/>
            <person name="Pitluck S."/>
            <person name="Liolios K."/>
            <person name="Ivanova N."/>
            <person name="Tapia R."/>
            <person name="Han C."/>
            <person name="Bruce D."/>
            <person name="Goodwin L."/>
            <person name="Pati A."/>
            <person name="Chen A."/>
            <person name="Palaniappan K."/>
            <person name="Land M."/>
            <person name="Hauser L."/>
            <person name="Chang Y.J."/>
            <person name="Jeffries C.D."/>
            <person name="Detter J.C."/>
            <person name="Rohde M."/>
            <person name="Brambilla E."/>
            <person name="Spring S."/>
            <person name="Goker M."/>
            <person name="Sikorski J."/>
            <person name="Woyke T."/>
            <person name="Bristow J."/>
            <person name="Eisen J.A."/>
            <person name="Markowitz V."/>
            <person name="Hugenholtz P."/>
            <person name="Klenk H.P."/>
            <person name="Kyrpides N.C."/>
        </authorList>
    </citation>
    <scope>NUCLEOTIDE SEQUENCE [LARGE SCALE GENOMIC DNA]</scope>
    <source>
        <strain evidence="3">DSM 11293 / JCM 15392 / SEBR 4228</strain>
    </source>
</reference>
<dbReference type="Pfam" id="PF08241">
    <property type="entry name" value="Methyltransf_11"/>
    <property type="match status" value="1"/>
</dbReference>
<dbReference type="Gene3D" id="3.40.50.150">
    <property type="entry name" value="Vaccinia Virus protein VP39"/>
    <property type="match status" value="1"/>
</dbReference>